<evidence type="ECO:0000313" key="1">
    <source>
        <dbReference type="EMBL" id="GAI03498.1"/>
    </source>
</evidence>
<comment type="caution">
    <text evidence="1">The sequence shown here is derived from an EMBL/GenBank/DDBJ whole genome shotgun (WGS) entry which is preliminary data.</text>
</comment>
<dbReference type="EMBL" id="BARV01008400">
    <property type="protein sequence ID" value="GAI03498.1"/>
    <property type="molecule type" value="Genomic_DNA"/>
</dbReference>
<dbReference type="Gene3D" id="3.40.190.170">
    <property type="entry name" value="Bacterial extracellular solute-binding protein, family 7"/>
    <property type="match status" value="1"/>
</dbReference>
<gene>
    <name evidence="1" type="ORF">S06H3_16895</name>
</gene>
<feature type="non-terminal residue" evidence="1">
    <location>
        <position position="1"/>
    </location>
</feature>
<organism evidence="1">
    <name type="scientific">marine sediment metagenome</name>
    <dbReference type="NCBI Taxonomy" id="412755"/>
    <lineage>
        <taxon>unclassified sequences</taxon>
        <taxon>metagenomes</taxon>
        <taxon>ecological metagenomes</taxon>
    </lineage>
</organism>
<proteinExistence type="predicted"/>
<reference evidence="1" key="1">
    <citation type="journal article" date="2014" name="Front. Microbiol.">
        <title>High frequency of phylogenetically diverse reductive dehalogenase-homologous genes in deep subseafloor sedimentary metagenomes.</title>
        <authorList>
            <person name="Kawai M."/>
            <person name="Futagami T."/>
            <person name="Toyoda A."/>
            <person name="Takaki Y."/>
            <person name="Nishi S."/>
            <person name="Hori S."/>
            <person name="Arai W."/>
            <person name="Tsubouchi T."/>
            <person name="Morono Y."/>
            <person name="Uchiyama I."/>
            <person name="Ito T."/>
            <person name="Fujiyama A."/>
            <person name="Inagaki F."/>
            <person name="Takami H."/>
        </authorList>
    </citation>
    <scope>NUCLEOTIDE SEQUENCE</scope>
    <source>
        <strain evidence="1">Expedition CK06-06</strain>
    </source>
</reference>
<dbReference type="AlphaFoldDB" id="X1KA81"/>
<dbReference type="InterPro" id="IPR038404">
    <property type="entry name" value="TRAP_DctP_sf"/>
</dbReference>
<sequence>GFAWEEVAQYQVIPGVFQIEPASTIRMEYWNTLPPHLQDVLLSSVKDMESYMTASRLWFLQREWNYALGQGMKQISLPKGEGSIFVQQALDTTMEQLMKDDPKWAPKFKALFVREPFRGAK</sequence>
<accession>X1KA81</accession>
<name>X1KA81_9ZZZZ</name>
<protein>
    <submittedName>
        <fullName evidence="1">Uncharacterized protein</fullName>
    </submittedName>
</protein>